<dbReference type="AlphaFoldDB" id="A0A0M8P038"/>
<reference evidence="2 3" key="1">
    <citation type="submission" date="2015-08" db="EMBL/GenBank/DDBJ databases">
        <title>Genome sequencing of Penicillium nordicum.</title>
        <authorList>
            <person name="Nguyen H.D."/>
            <person name="Seifert K.A."/>
        </authorList>
    </citation>
    <scope>NUCLEOTIDE SEQUENCE [LARGE SCALE GENOMIC DNA]</scope>
    <source>
        <strain evidence="2 3">DAOMC 185683</strain>
    </source>
</reference>
<accession>A0A0M8P038</accession>
<keyword evidence="1" id="KW-1133">Transmembrane helix</keyword>
<dbReference type="Proteomes" id="UP000037696">
    <property type="component" value="Unassembled WGS sequence"/>
</dbReference>
<evidence type="ECO:0000256" key="1">
    <source>
        <dbReference type="SAM" id="Phobius"/>
    </source>
</evidence>
<sequence length="73" mass="8528">MLEVTLSVQVLDALKYQNYYQFGAVAQLVARATPVRKVIWSRRVSLIFFFCFVSYFAPHIPLSPLREYLVFLP</sequence>
<gene>
    <name evidence="2" type="ORF">ACN38_g6331</name>
</gene>
<organism evidence="2 3">
    <name type="scientific">Penicillium nordicum</name>
    <dbReference type="NCBI Taxonomy" id="229535"/>
    <lineage>
        <taxon>Eukaryota</taxon>
        <taxon>Fungi</taxon>
        <taxon>Dikarya</taxon>
        <taxon>Ascomycota</taxon>
        <taxon>Pezizomycotina</taxon>
        <taxon>Eurotiomycetes</taxon>
        <taxon>Eurotiomycetidae</taxon>
        <taxon>Eurotiales</taxon>
        <taxon>Aspergillaceae</taxon>
        <taxon>Penicillium</taxon>
    </lineage>
</organism>
<comment type="caution">
    <text evidence="2">The sequence shown here is derived from an EMBL/GenBank/DDBJ whole genome shotgun (WGS) entry which is preliminary data.</text>
</comment>
<keyword evidence="1" id="KW-0812">Transmembrane</keyword>
<evidence type="ECO:0000313" key="2">
    <source>
        <dbReference type="EMBL" id="KOS42766.1"/>
    </source>
</evidence>
<proteinExistence type="predicted"/>
<protein>
    <submittedName>
        <fullName evidence="2">Uncharacterized protein</fullName>
    </submittedName>
</protein>
<evidence type="ECO:0000313" key="3">
    <source>
        <dbReference type="Proteomes" id="UP000037696"/>
    </source>
</evidence>
<keyword evidence="3" id="KW-1185">Reference proteome</keyword>
<dbReference type="EMBL" id="LHQQ01000097">
    <property type="protein sequence ID" value="KOS42766.1"/>
    <property type="molecule type" value="Genomic_DNA"/>
</dbReference>
<name>A0A0M8P038_9EURO</name>
<keyword evidence="1" id="KW-0472">Membrane</keyword>
<feature type="transmembrane region" description="Helical" evidence="1">
    <location>
        <begin position="44"/>
        <end position="62"/>
    </location>
</feature>